<dbReference type="NCBIfam" id="TIGR03503">
    <property type="entry name" value="TIGR03503 family protein"/>
    <property type="match status" value="1"/>
</dbReference>
<organism evidence="3 4">
    <name type="scientific">Vibrio anguillarum</name>
    <name type="common">Listonella anguillarum</name>
    <dbReference type="NCBI Taxonomy" id="55601"/>
    <lineage>
        <taxon>Bacteria</taxon>
        <taxon>Pseudomonadati</taxon>
        <taxon>Pseudomonadota</taxon>
        <taxon>Gammaproteobacteria</taxon>
        <taxon>Vibrionales</taxon>
        <taxon>Vibrionaceae</taxon>
        <taxon>Vibrio</taxon>
    </lineage>
</organism>
<name>A0AAW4ACY3_VIBAN</name>
<dbReference type="InterPro" id="IPR020010">
    <property type="entry name" value="CHP03503"/>
</dbReference>
<keyword evidence="1" id="KW-0175">Coiled coil</keyword>
<evidence type="ECO:0000256" key="2">
    <source>
        <dbReference type="SAM" id="Phobius"/>
    </source>
</evidence>
<sequence length="423" mass="47876">MASVGENMLRIMAAVITLMWSTGVFAVNSSSMSLLDNRFRVDPTISQITFVVYREKSSQPVVLVRPDGKKYYAWQHSDNVRWYQEPTMDIISIDKPMPGPWQAIGKVSSQNSIKLISHLQLDTDLFPTRLYLGEVIKFTARLTSDGKPLLLRDFLDRVNLKVTFTKYVENEEDLIKEARPLPEVIGEFADDGRGLDEQPGDGIFTVALPITPMPGKYRVRITSGNGVFLRAQEQEVLVYPAPVSTTFIQSRVDGAPHQIVFSGEQGMIAPGSIVAHVEHANIYDDIFITEGQSEKEALKLSLEIPYNGDNGNYRWSGKLYATELASQRPLYFPLAEHTYSVVDDVNIEETRRLQIEEEIQQRKLEQEQLIIQMREEATSRSIMFIVIGNIGAILIGLLAWFVMRKIKAKKALQPELQLNMPKK</sequence>
<proteinExistence type="predicted"/>
<comment type="caution">
    <text evidence="3">The sequence shown here is derived from an EMBL/GenBank/DDBJ whole genome shotgun (WGS) entry which is preliminary data.</text>
</comment>
<dbReference type="Proteomes" id="UP000722957">
    <property type="component" value="Unassembled WGS sequence"/>
</dbReference>
<dbReference type="AlphaFoldDB" id="A0AAW4ACY3"/>
<feature type="coiled-coil region" evidence="1">
    <location>
        <begin position="347"/>
        <end position="376"/>
    </location>
</feature>
<keyword evidence="2" id="KW-1133">Transmembrane helix</keyword>
<keyword evidence="2" id="KW-0472">Membrane</keyword>
<evidence type="ECO:0000313" key="3">
    <source>
        <dbReference type="EMBL" id="MBF4271403.1"/>
    </source>
</evidence>
<protein>
    <submittedName>
        <fullName evidence="3">TIGR03503 family protein</fullName>
    </submittedName>
</protein>
<dbReference type="NCBIfam" id="NF041940">
    <property type="entry name" value="choice_anch_X"/>
    <property type="match status" value="1"/>
</dbReference>
<keyword evidence="2" id="KW-0812">Transmembrane</keyword>
<evidence type="ECO:0000313" key="4">
    <source>
        <dbReference type="Proteomes" id="UP000722957"/>
    </source>
</evidence>
<gene>
    <name evidence="3" type="ORF">EAY07_04995</name>
</gene>
<reference evidence="3 4" key="1">
    <citation type="journal article" date="2021" name="PeerJ">
        <title>Analysis of 44 Vibrio anguillarum genomes reveals high genetic diversity.</title>
        <authorList>
            <person name="Hansen M.J."/>
            <person name="Dalsgaard I."/>
        </authorList>
    </citation>
    <scope>NUCLEOTIDE SEQUENCE [LARGE SCALE GENOMIC DNA]</scope>
    <source>
        <strain evidence="3 4">17-16730-2A</strain>
    </source>
</reference>
<accession>A0AAW4ACY3</accession>
<feature type="transmembrane region" description="Helical" evidence="2">
    <location>
        <begin position="382"/>
        <end position="403"/>
    </location>
</feature>
<dbReference type="EMBL" id="RDOM01000010">
    <property type="protein sequence ID" value="MBF4271403.1"/>
    <property type="molecule type" value="Genomic_DNA"/>
</dbReference>
<evidence type="ECO:0000256" key="1">
    <source>
        <dbReference type="SAM" id="Coils"/>
    </source>
</evidence>